<comment type="caution">
    <text evidence="2">The sequence shown here is derived from an EMBL/GenBank/DDBJ whole genome shotgun (WGS) entry which is preliminary data.</text>
</comment>
<proteinExistence type="predicted"/>
<dbReference type="GO" id="GO:0046503">
    <property type="term" value="P:glycerolipid catabolic process"/>
    <property type="evidence" value="ECO:0007669"/>
    <property type="project" value="TreeGrafter"/>
</dbReference>
<dbReference type="OrthoDB" id="8957634at2"/>
<dbReference type="Proteomes" id="UP000269289">
    <property type="component" value="Unassembled WGS sequence"/>
</dbReference>
<reference evidence="2 3" key="1">
    <citation type="submission" date="2018-10" db="EMBL/GenBank/DDBJ databases">
        <title>Isolation, diversity and antifungal activity of actinobacteria from wheat.</title>
        <authorList>
            <person name="Han C."/>
        </authorList>
    </citation>
    <scope>NUCLEOTIDE SEQUENCE [LARGE SCALE GENOMIC DNA]</scope>
    <source>
        <strain evidence="2 3">NEAU-YY56</strain>
    </source>
</reference>
<keyword evidence="2" id="KW-0378">Hydrolase</keyword>
<dbReference type="EMBL" id="RFFI01000011">
    <property type="protein sequence ID" value="RMI13668.1"/>
    <property type="molecule type" value="Genomic_DNA"/>
</dbReference>
<dbReference type="InterPro" id="IPR029058">
    <property type="entry name" value="AB_hydrolase_fold"/>
</dbReference>
<dbReference type="InterPro" id="IPR000073">
    <property type="entry name" value="AB_hydrolase_1"/>
</dbReference>
<dbReference type="AlphaFoldDB" id="A0A3M2JU28"/>
<gene>
    <name evidence="2" type="ORF">EBM89_03430</name>
</gene>
<evidence type="ECO:0000313" key="2">
    <source>
        <dbReference type="EMBL" id="RMI13668.1"/>
    </source>
</evidence>
<protein>
    <submittedName>
        <fullName evidence="2">Alpha/beta fold hydrolase</fullName>
    </submittedName>
</protein>
<dbReference type="Pfam" id="PF00561">
    <property type="entry name" value="Abhydrolase_1"/>
    <property type="match status" value="1"/>
</dbReference>
<dbReference type="RefSeq" id="WP_122148060.1">
    <property type="nucleotide sequence ID" value="NZ_RFFI01000011.1"/>
</dbReference>
<sequence length="280" mass="30261">MPLTTTDDVRIHFEVVGPDDGEPLVLVGGGGTQLVEWREPFCDLLVERGFRVIRFDHRDTGLSQRFGAPEDVDGGYAVQDMALDVLRVLDTLGLASAHVAGHSMGAIMGQYLALDHPARVRSLAVLSGIPGLDPAYLRGPQYAATAMVPQRPLPRDVAVEQFVATQRAMHATAFAFDEDAERAHAALQIDRGYEPNGFWRHISALLRADDRLPRLGSIRVPVTVVHGAEDPGLAPLAAELTAAAVPGAELHLVPGMGHRVEQALWPLYVDLIATNARRTA</sequence>
<accession>A0A3M2JU28</accession>
<dbReference type="PANTHER" id="PTHR43433:SF5">
    <property type="entry name" value="AB HYDROLASE-1 DOMAIN-CONTAINING PROTEIN"/>
    <property type="match status" value="1"/>
</dbReference>
<dbReference type="Gene3D" id="3.40.50.1820">
    <property type="entry name" value="alpha/beta hydrolase"/>
    <property type="match status" value="1"/>
</dbReference>
<feature type="domain" description="AB hydrolase-1" evidence="1">
    <location>
        <begin position="23"/>
        <end position="258"/>
    </location>
</feature>
<evidence type="ECO:0000259" key="1">
    <source>
        <dbReference type="Pfam" id="PF00561"/>
    </source>
</evidence>
<dbReference type="GO" id="GO:0004806">
    <property type="term" value="F:triacylglycerol lipase activity"/>
    <property type="evidence" value="ECO:0007669"/>
    <property type="project" value="TreeGrafter"/>
</dbReference>
<evidence type="ECO:0000313" key="3">
    <source>
        <dbReference type="Proteomes" id="UP000269289"/>
    </source>
</evidence>
<dbReference type="InterPro" id="IPR050471">
    <property type="entry name" value="AB_hydrolase"/>
</dbReference>
<dbReference type="PANTHER" id="PTHR43433">
    <property type="entry name" value="HYDROLASE, ALPHA/BETA FOLD FAMILY PROTEIN"/>
    <property type="match status" value="1"/>
</dbReference>
<keyword evidence="3" id="KW-1185">Reference proteome</keyword>
<name>A0A3M2JU28_9CELL</name>
<organism evidence="2 3">
    <name type="scientific">Cellulomonas triticagri</name>
    <dbReference type="NCBI Taxonomy" id="2483352"/>
    <lineage>
        <taxon>Bacteria</taxon>
        <taxon>Bacillati</taxon>
        <taxon>Actinomycetota</taxon>
        <taxon>Actinomycetes</taxon>
        <taxon>Micrococcales</taxon>
        <taxon>Cellulomonadaceae</taxon>
        <taxon>Cellulomonas</taxon>
    </lineage>
</organism>
<dbReference type="SUPFAM" id="SSF53474">
    <property type="entry name" value="alpha/beta-Hydrolases"/>
    <property type="match status" value="1"/>
</dbReference>